<dbReference type="Gene3D" id="3.40.309.10">
    <property type="entry name" value="Aldehyde Dehydrogenase, Chain A, domain 2"/>
    <property type="match status" value="1"/>
</dbReference>
<evidence type="ECO:0000313" key="6">
    <source>
        <dbReference type="Proteomes" id="UP000054279"/>
    </source>
</evidence>
<protein>
    <recommendedName>
        <fullName evidence="4">Aldehyde dehydrogenase domain-containing protein</fullName>
    </recommendedName>
</protein>
<dbReference type="PANTHER" id="PTHR43353">
    <property type="entry name" value="SUCCINATE-SEMIALDEHYDE DEHYDROGENASE, MITOCHONDRIAL"/>
    <property type="match status" value="1"/>
</dbReference>
<evidence type="ECO:0000256" key="3">
    <source>
        <dbReference type="RuleBase" id="RU003345"/>
    </source>
</evidence>
<dbReference type="InterPro" id="IPR029510">
    <property type="entry name" value="Ald_DH_CS_GLU"/>
</dbReference>
<proteinExistence type="inferred from homology"/>
<dbReference type="PANTHER" id="PTHR43353:SF6">
    <property type="entry name" value="CYTOPLASMIC ALDEHYDE DEHYDROGENASE (EUROFUNG)"/>
    <property type="match status" value="1"/>
</dbReference>
<keyword evidence="6" id="KW-1185">Reference proteome</keyword>
<dbReference type="GO" id="GO:0009450">
    <property type="term" value="P:gamma-aminobutyric acid catabolic process"/>
    <property type="evidence" value="ECO:0007669"/>
    <property type="project" value="TreeGrafter"/>
</dbReference>
<comment type="similarity">
    <text evidence="3">Belongs to the aldehyde dehydrogenase family.</text>
</comment>
<dbReference type="AlphaFoldDB" id="A0A0C9VJ50"/>
<dbReference type="OrthoDB" id="310895at2759"/>
<dbReference type="Proteomes" id="UP000054279">
    <property type="component" value="Unassembled WGS sequence"/>
</dbReference>
<dbReference type="InterPro" id="IPR016161">
    <property type="entry name" value="Ald_DH/histidinol_DH"/>
</dbReference>
<feature type="non-terminal residue" evidence="5">
    <location>
        <position position="1"/>
    </location>
</feature>
<evidence type="ECO:0000256" key="2">
    <source>
        <dbReference type="PROSITE-ProRule" id="PRU10007"/>
    </source>
</evidence>
<accession>A0A0C9VJ50</accession>
<feature type="non-terminal residue" evidence="5">
    <location>
        <position position="189"/>
    </location>
</feature>
<dbReference type="Gene3D" id="3.40.605.10">
    <property type="entry name" value="Aldehyde Dehydrogenase, Chain A, domain 1"/>
    <property type="match status" value="1"/>
</dbReference>
<dbReference type="SUPFAM" id="SSF53720">
    <property type="entry name" value="ALDH-like"/>
    <property type="match status" value="1"/>
</dbReference>
<reference evidence="5 6" key="1">
    <citation type="submission" date="2014-06" db="EMBL/GenBank/DDBJ databases">
        <title>Evolutionary Origins and Diversification of the Mycorrhizal Mutualists.</title>
        <authorList>
            <consortium name="DOE Joint Genome Institute"/>
            <consortium name="Mycorrhizal Genomics Consortium"/>
            <person name="Kohler A."/>
            <person name="Kuo A."/>
            <person name="Nagy L.G."/>
            <person name="Floudas D."/>
            <person name="Copeland A."/>
            <person name="Barry K.W."/>
            <person name="Cichocki N."/>
            <person name="Veneault-Fourrey C."/>
            <person name="LaButti K."/>
            <person name="Lindquist E.A."/>
            <person name="Lipzen A."/>
            <person name="Lundell T."/>
            <person name="Morin E."/>
            <person name="Murat C."/>
            <person name="Riley R."/>
            <person name="Ohm R."/>
            <person name="Sun H."/>
            <person name="Tunlid A."/>
            <person name="Henrissat B."/>
            <person name="Grigoriev I.V."/>
            <person name="Hibbett D.S."/>
            <person name="Martin F."/>
        </authorList>
    </citation>
    <scope>NUCLEOTIDE SEQUENCE [LARGE SCALE GENOMIC DNA]</scope>
    <source>
        <strain evidence="5 6">SS14</strain>
    </source>
</reference>
<gene>
    <name evidence="5" type="ORF">M422DRAFT_163108</name>
</gene>
<dbReference type="EMBL" id="KN837099">
    <property type="protein sequence ID" value="KIJ48004.1"/>
    <property type="molecule type" value="Genomic_DNA"/>
</dbReference>
<dbReference type="InterPro" id="IPR016162">
    <property type="entry name" value="Ald_DH_N"/>
</dbReference>
<feature type="domain" description="Aldehyde dehydrogenase" evidence="4">
    <location>
        <begin position="1"/>
        <end position="186"/>
    </location>
</feature>
<keyword evidence="1 3" id="KW-0560">Oxidoreductase</keyword>
<dbReference type="InterPro" id="IPR016163">
    <property type="entry name" value="Ald_DH_C"/>
</dbReference>
<dbReference type="InterPro" id="IPR015590">
    <property type="entry name" value="Aldehyde_DH_dom"/>
</dbReference>
<sequence>AGLPKGVLNLLHMAREDAPNLVAEIIGHKAIRHVNFTGSDRVERILAGEAAKYLKPCVFELGGKAPVVVLNDANVKEAAQFIVAFSMVHAGQVNHTWVCVSTERGIIQSGVSKELIEAVTSLAKNIRVGNDGDNHIPALTSKEFVLKVLSLVQDAKDRGGEVLVGDLTAHGAHVKPHIITLYSSSMPSG</sequence>
<name>A0A0C9VJ50_SPHS4</name>
<evidence type="ECO:0000256" key="1">
    <source>
        <dbReference type="ARBA" id="ARBA00023002"/>
    </source>
</evidence>
<organism evidence="5 6">
    <name type="scientific">Sphaerobolus stellatus (strain SS14)</name>
    <dbReference type="NCBI Taxonomy" id="990650"/>
    <lineage>
        <taxon>Eukaryota</taxon>
        <taxon>Fungi</taxon>
        <taxon>Dikarya</taxon>
        <taxon>Basidiomycota</taxon>
        <taxon>Agaricomycotina</taxon>
        <taxon>Agaricomycetes</taxon>
        <taxon>Phallomycetidae</taxon>
        <taxon>Geastrales</taxon>
        <taxon>Sphaerobolaceae</taxon>
        <taxon>Sphaerobolus</taxon>
    </lineage>
</organism>
<evidence type="ECO:0000259" key="4">
    <source>
        <dbReference type="Pfam" id="PF00171"/>
    </source>
</evidence>
<evidence type="ECO:0000313" key="5">
    <source>
        <dbReference type="EMBL" id="KIJ48004.1"/>
    </source>
</evidence>
<dbReference type="Pfam" id="PF00171">
    <property type="entry name" value="Aldedh"/>
    <property type="match status" value="1"/>
</dbReference>
<dbReference type="HOGENOM" id="CLU_1437758_0_0_1"/>
<dbReference type="GO" id="GO:0004777">
    <property type="term" value="F:succinate-semialdehyde dehydrogenase (NAD+) activity"/>
    <property type="evidence" value="ECO:0007669"/>
    <property type="project" value="TreeGrafter"/>
</dbReference>
<dbReference type="InterPro" id="IPR050740">
    <property type="entry name" value="Aldehyde_DH_Superfamily"/>
</dbReference>
<feature type="active site" evidence="2">
    <location>
        <position position="60"/>
    </location>
</feature>
<dbReference type="PROSITE" id="PS00687">
    <property type="entry name" value="ALDEHYDE_DEHYDR_GLU"/>
    <property type="match status" value="1"/>
</dbReference>